<accession>A0ACC2EC27</accession>
<name>A0ACC2EC27_DIPCM</name>
<proteinExistence type="predicted"/>
<evidence type="ECO:0000313" key="2">
    <source>
        <dbReference type="Proteomes" id="UP001162992"/>
    </source>
</evidence>
<evidence type="ECO:0000313" key="1">
    <source>
        <dbReference type="EMBL" id="KAJ7564006.1"/>
    </source>
</evidence>
<comment type="caution">
    <text evidence="1">The sequence shown here is derived from an EMBL/GenBank/DDBJ whole genome shotgun (WGS) entry which is preliminary data.</text>
</comment>
<organism evidence="1 2">
    <name type="scientific">Diphasiastrum complanatum</name>
    <name type="common">Issler's clubmoss</name>
    <name type="synonym">Lycopodium complanatum</name>
    <dbReference type="NCBI Taxonomy" id="34168"/>
    <lineage>
        <taxon>Eukaryota</taxon>
        <taxon>Viridiplantae</taxon>
        <taxon>Streptophyta</taxon>
        <taxon>Embryophyta</taxon>
        <taxon>Tracheophyta</taxon>
        <taxon>Lycopodiopsida</taxon>
        <taxon>Lycopodiales</taxon>
        <taxon>Lycopodiaceae</taxon>
        <taxon>Lycopodioideae</taxon>
        <taxon>Diphasiastrum</taxon>
    </lineage>
</organism>
<reference evidence="2" key="1">
    <citation type="journal article" date="2024" name="Proc. Natl. Acad. Sci. U.S.A.">
        <title>Extraordinary preservation of gene collinearity over three hundred million years revealed in homosporous lycophytes.</title>
        <authorList>
            <person name="Li C."/>
            <person name="Wickell D."/>
            <person name="Kuo L.Y."/>
            <person name="Chen X."/>
            <person name="Nie B."/>
            <person name="Liao X."/>
            <person name="Peng D."/>
            <person name="Ji J."/>
            <person name="Jenkins J."/>
            <person name="Williams M."/>
            <person name="Shu S."/>
            <person name="Plott C."/>
            <person name="Barry K."/>
            <person name="Rajasekar S."/>
            <person name="Grimwood J."/>
            <person name="Han X."/>
            <person name="Sun S."/>
            <person name="Hou Z."/>
            <person name="He W."/>
            <person name="Dai G."/>
            <person name="Sun C."/>
            <person name="Schmutz J."/>
            <person name="Leebens-Mack J.H."/>
            <person name="Li F.W."/>
            <person name="Wang L."/>
        </authorList>
    </citation>
    <scope>NUCLEOTIDE SEQUENCE [LARGE SCALE GENOMIC DNA]</scope>
    <source>
        <strain evidence="2">cv. PW_Plant_1</strain>
    </source>
</reference>
<protein>
    <submittedName>
        <fullName evidence="1">Uncharacterized protein</fullName>
    </submittedName>
</protein>
<dbReference type="EMBL" id="CM055094">
    <property type="protein sequence ID" value="KAJ7564006.1"/>
    <property type="molecule type" value="Genomic_DNA"/>
</dbReference>
<sequence length="43" mass="5044">MILSILTGVLADQLGTWSCFNKAFMERWFVYALLNCRRSFEVL</sequence>
<keyword evidence="2" id="KW-1185">Reference proteome</keyword>
<gene>
    <name evidence="1" type="ORF">O6H91_03G133700</name>
</gene>
<dbReference type="Proteomes" id="UP001162992">
    <property type="component" value="Chromosome 3"/>
</dbReference>